<sequence>MAPSGSGNSTVFSREIRAAAQMESTRNSRVERRPKGFYTADNCKEQLARIMAEPCPSDVPTGTGYNRTAIVDEWIKHYSKLEERLMAAWGHREKFTTEQLEAMLESIKKEEKEIYIWSSTQSCQDLHEVFTTSPFSVEYDEEEAEKQERVGVIYYKHVADLFYKQRHKTIPPSPGRHSSSGPADHKSNDLDTERHSPDSCALKSPVADSSHGTSGGGDMHLLNLENDQVEKMEVDEPAVSSELDASMDSPSKDLSQGDHCSKRLRGRLSKKDPSTPPRESSPSIANNSEEAKSPTRSETLRSGGRNESTLTPVTPEKDAIQVVDSPAGRVRGARRPAPVDSPLLSKTSSSGRTSSGADLMDVKEGSRERDTAKRRLSTDVGTHLTLSPPPNLVVDESGGTATQTAISIQARLSPGYGGNVVASRKSSRHDRRSSNATSTIGSGLSRCDVAVETDPVKIDFDENLSVQSPLSEMMLIPNASIPSSSTNSDRDVVVKAVHCENDQSSRVVAWDDILNSNISRKSYRISFPEDRTQLFEVSYSDLSEEAWQVAKNFALSKSLGEKSSLSLHVCSPSKRMRREEKSGSVLTPKGRMMSTWNLLHEHRHSAIFLHPVTDRDAPGYSNIVNCSVDLTTLRKEIDGGTTLNPNMLLRKVFMMFTNAVMFNSTGHDVNFYAKEMCKDTVVECCFTVINAAQDMKITKIALKKKKKVRIHEGIDVLSDEKHLAQGETQMNPREWMPIRRGPGVRHEHRFLFESNNFASRVGGLAHGKEDCGSEQDGNDQERGGDQRAAEQRDAAAGAATPF</sequence>
<protein>
    <submittedName>
        <fullName evidence="7">Bromo domain-containing protein</fullName>
    </submittedName>
</protein>
<dbReference type="Pfam" id="PF00439">
    <property type="entry name" value="Bromodomain"/>
    <property type="match status" value="1"/>
</dbReference>
<feature type="region of interest" description="Disordered" evidence="3">
    <location>
        <begin position="416"/>
        <end position="442"/>
    </location>
</feature>
<feature type="region of interest" description="Disordered" evidence="3">
    <location>
        <begin position="167"/>
        <end position="221"/>
    </location>
</feature>
<dbReference type="SUPFAM" id="SSF47370">
    <property type="entry name" value="Bromodomain"/>
    <property type="match status" value="1"/>
</dbReference>
<dbReference type="OrthoDB" id="1742084at2759"/>
<keyword evidence="6" id="KW-1185">Reference proteome</keyword>
<dbReference type="STRING" id="334426.A0A0R3PKJ6"/>
<dbReference type="PANTHER" id="PTHR15398:SF4">
    <property type="entry name" value="BROMODOMAIN-CONTAINING PROTEIN 8 ISOFORM X1"/>
    <property type="match status" value="1"/>
</dbReference>
<reference evidence="5 6" key="2">
    <citation type="submission" date="2018-11" db="EMBL/GenBank/DDBJ databases">
        <authorList>
            <consortium name="Pathogen Informatics"/>
        </authorList>
    </citation>
    <scope>NUCLEOTIDE SEQUENCE [LARGE SCALE GENOMIC DNA]</scope>
    <source>
        <strain evidence="5 6">Costa Rica</strain>
    </source>
</reference>
<evidence type="ECO:0000256" key="2">
    <source>
        <dbReference type="PROSITE-ProRule" id="PRU00035"/>
    </source>
</evidence>
<dbReference type="EMBL" id="UYYA01003851">
    <property type="protein sequence ID" value="VDM56714.1"/>
    <property type="molecule type" value="Genomic_DNA"/>
</dbReference>
<dbReference type="Proteomes" id="UP000267027">
    <property type="component" value="Unassembled WGS sequence"/>
</dbReference>
<dbReference type="SMART" id="SM00297">
    <property type="entry name" value="BROMO"/>
    <property type="match status" value="1"/>
</dbReference>
<feature type="region of interest" description="Disordered" evidence="3">
    <location>
        <begin position="236"/>
        <end position="375"/>
    </location>
</feature>
<dbReference type="Gene3D" id="1.20.920.10">
    <property type="entry name" value="Bromodomain-like"/>
    <property type="match status" value="1"/>
</dbReference>
<evidence type="ECO:0000313" key="5">
    <source>
        <dbReference type="EMBL" id="VDM56714.1"/>
    </source>
</evidence>
<gene>
    <name evidence="5" type="ORF">ACOC_LOCUS5129</name>
</gene>
<dbReference type="OMA" id="TPKGRMM"/>
<keyword evidence="1 2" id="KW-0103">Bromodomain</keyword>
<dbReference type="WBParaSite" id="ACOC_0000512801-mRNA-1">
    <property type="protein sequence ID" value="ACOC_0000512801-mRNA-1"/>
    <property type="gene ID" value="ACOC_0000512801"/>
</dbReference>
<feature type="compositionally biased region" description="Low complexity" evidence="3">
    <location>
        <begin position="326"/>
        <end position="338"/>
    </location>
</feature>
<proteinExistence type="predicted"/>
<evidence type="ECO:0000259" key="4">
    <source>
        <dbReference type="PROSITE" id="PS50014"/>
    </source>
</evidence>
<feature type="region of interest" description="Disordered" evidence="3">
    <location>
        <begin position="763"/>
        <end position="802"/>
    </location>
</feature>
<name>A0A0R3PKJ6_ANGCS</name>
<dbReference type="PROSITE" id="PS50014">
    <property type="entry name" value="BROMODOMAIN_2"/>
    <property type="match status" value="1"/>
</dbReference>
<feature type="compositionally biased region" description="Basic and acidic residues" evidence="3">
    <location>
        <begin position="779"/>
        <end position="793"/>
    </location>
</feature>
<accession>A0A0R3PKJ6</accession>
<evidence type="ECO:0000256" key="1">
    <source>
        <dbReference type="ARBA" id="ARBA00023117"/>
    </source>
</evidence>
<dbReference type="InterPro" id="IPR036427">
    <property type="entry name" value="Bromodomain-like_sf"/>
</dbReference>
<reference evidence="7" key="1">
    <citation type="submission" date="2016-04" db="UniProtKB">
        <authorList>
            <consortium name="WormBaseParasite"/>
        </authorList>
    </citation>
    <scope>IDENTIFICATION</scope>
</reference>
<organism evidence="7">
    <name type="scientific">Angiostrongylus costaricensis</name>
    <name type="common">Nematode worm</name>
    <dbReference type="NCBI Taxonomy" id="334426"/>
    <lineage>
        <taxon>Eukaryota</taxon>
        <taxon>Metazoa</taxon>
        <taxon>Ecdysozoa</taxon>
        <taxon>Nematoda</taxon>
        <taxon>Chromadorea</taxon>
        <taxon>Rhabditida</taxon>
        <taxon>Rhabditina</taxon>
        <taxon>Rhabditomorpha</taxon>
        <taxon>Strongyloidea</taxon>
        <taxon>Metastrongylidae</taxon>
        <taxon>Angiostrongylus</taxon>
    </lineage>
</organism>
<feature type="compositionally biased region" description="Basic and acidic residues" evidence="3">
    <location>
        <begin position="183"/>
        <end position="197"/>
    </location>
</feature>
<feature type="compositionally biased region" description="Polar residues" evidence="3">
    <location>
        <begin position="277"/>
        <end position="288"/>
    </location>
</feature>
<evidence type="ECO:0000256" key="3">
    <source>
        <dbReference type="SAM" id="MobiDB-lite"/>
    </source>
</evidence>
<dbReference type="PANTHER" id="PTHR15398">
    <property type="entry name" value="BROMODOMAIN-CONTAINING PROTEIN 8"/>
    <property type="match status" value="1"/>
</dbReference>
<evidence type="ECO:0000313" key="7">
    <source>
        <dbReference type="WBParaSite" id="ACOC_0000512801-mRNA-1"/>
    </source>
</evidence>
<dbReference type="GO" id="GO:0035267">
    <property type="term" value="C:NuA4 histone acetyltransferase complex"/>
    <property type="evidence" value="ECO:0007669"/>
    <property type="project" value="TreeGrafter"/>
</dbReference>
<feature type="compositionally biased region" description="Low complexity" evidence="3">
    <location>
        <begin position="345"/>
        <end position="356"/>
    </location>
</feature>
<evidence type="ECO:0000313" key="6">
    <source>
        <dbReference type="Proteomes" id="UP000267027"/>
    </source>
</evidence>
<feature type="compositionally biased region" description="Basic and acidic residues" evidence="3">
    <location>
        <begin position="289"/>
        <end position="299"/>
    </location>
</feature>
<dbReference type="InterPro" id="IPR001487">
    <property type="entry name" value="Bromodomain"/>
</dbReference>
<feature type="domain" description="Bromo" evidence="4">
    <location>
        <begin position="600"/>
        <end position="670"/>
    </location>
</feature>
<feature type="compositionally biased region" description="Basic and acidic residues" evidence="3">
    <location>
        <begin position="360"/>
        <end position="375"/>
    </location>
</feature>
<dbReference type="AlphaFoldDB" id="A0A0R3PKJ6"/>